<dbReference type="EMBL" id="GDHF01031761">
    <property type="protein sequence ID" value="JAI20553.1"/>
    <property type="molecule type" value="Transcribed_RNA"/>
</dbReference>
<reference evidence="3" key="1">
    <citation type="submission" date="2015-06" db="EMBL/GenBank/DDBJ databases">
        <authorList>
            <person name="Hoefler B.C."/>
            <person name="Straight P.D."/>
        </authorList>
    </citation>
    <scope>NUCLEOTIDE SEQUENCE</scope>
</reference>
<proteinExistence type="predicted"/>
<feature type="signal peptide" evidence="2">
    <location>
        <begin position="1"/>
        <end position="27"/>
    </location>
</feature>
<evidence type="ECO:0000256" key="2">
    <source>
        <dbReference type="SAM" id="SignalP"/>
    </source>
</evidence>
<dbReference type="AlphaFoldDB" id="A0A0K8U1Y5"/>
<feature type="region of interest" description="Disordered" evidence="1">
    <location>
        <begin position="105"/>
        <end position="126"/>
    </location>
</feature>
<gene>
    <name evidence="3" type="ORF">c0_g1_i1</name>
</gene>
<protein>
    <submittedName>
        <fullName evidence="3">Uncharacterized protein</fullName>
    </submittedName>
</protein>
<accession>A0A0K8U1Y5</accession>
<evidence type="ECO:0000313" key="3">
    <source>
        <dbReference type="EMBL" id="JAI20553.1"/>
    </source>
</evidence>
<name>A0A0K8U1Y5_BACLA</name>
<organism evidence="3">
    <name type="scientific">Bactrocera latifrons</name>
    <name type="common">Malaysian fruit fly</name>
    <name type="synonym">Chaetodacus latifrons</name>
    <dbReference type="NCBI Taxonomy" id="174628"/>
    <lineage>
        <taxon>Eukaryota</taxon>
        <taxon>Metazoa</taxon>
        <taxon>Ecdysozoa</taxon>
        <taxon>Arthropoda</taxon>
        <taxon>Hexapoda</taxon>
        <taxon>Insecta</taxon>
        <taxon>Pterygota</taxon>
        <taxon>Neoptera</taxon>
        <taxon>Endopterygota</taxon>
        <taxon>Diptera</taxon>
        <taxon>Brachycera</taxon>
        <taxon>Muscomorpha</taxon>
        <taxon>Tephritoidea</taxon>
        <taxon>Tephritidae</taxon>
        <taxon>Bactrocera</taxon>
        <taxon>Bactrocera</taxon>
    </lineage>
</organism>
<feature type="chain" id="PRO_5005520741" evidence="2">
    <location>
        <begin position="28"/>
        <end position="171"/>
    </location>
</feature>
<sequence>MPLFKQHQLQYAFLFLLLQCLIHQATALSTTTEASQQKCADNECRQSNAQIILRKFIREQQRKKQQQLLENHETGADRQHFIHHSNKTTKTSAPIARTNYRQNLGKRNSSMNSQNSTATNSLRRTSTKLAYNTTTDTASPHNGTEPYAEQIVLYMVAQRKCNHHRRRCDVP</sequence>
<keyword evidence="2" id="KW-0732">Signal</keyword>
<evidence type="ECO:0000256" key="1">
    <source>
        <dbReference type="SAM" id="MobiDB-lite"/>
    </source>
</evidence>